<protein>
    <submittedName>
        <fullName evidence="3">Uncharacterized protein</fullName>
    </submittedName>
</protein>
<evidence type="ECO:0000313" key="2">
    <source>
        <dbReference type="EMBL" id="KAK7441796.1"/>
    </source>
</evidence>
<sequence length="486" mass="55022">MAPIPQNILPDSDPKFQLNSSGLAGFFGGDEAISAMNTTQFYQGRNLMGFYNSPGGFRMAKHYGRLAKSPLWRGFFPEGYLEPHEVFNLDGGPGKLSPDFWGSHNGAVLEKIGHLGFLFFKKMRDRPANFITINSRRPPTRLSKLTIVKLNSITLPPKNPKLNVPSTYIPIFQLHILLCNAIPMLFSVGAAVVSVLSEKPDWYAFSLILLGMIAHGAACLVLGSGKIRVDFVTPPRDLATGGLMMMDGRMVVVLGREQEMFQLTRASIAVDFPDWVKRGDYWIVGFSCLLLMVQLLVQLFIIPQATLFGQILFLSSFLVSWLYNTYIAAIDKEDLQRQALGKKIWNVDKKEVQGYVFENHTTLVIAMLYILQPAKGVAEQFLDRHIPIHTPDWKAFKRAVVEEYENGHFLRDPPDPCNYEGIVRNMYLDWHDAVGFYKKFRPRGDMSEKLVNDVEDASVTRRYPSSSLSHENRPTSMMMDETWVQI</sequence>
<evidence type="ECO:0000313" key="4">
    <source>
        <dbReference type="Proteomes" id="UP001498398"/>
    </source>
</evidence>
<organism evidence="3 4">
    <name type="scientific">Marasmiellus scandens</name>
    <dbReference type="NCBI Taxonomy" id="2682957"/>
    <lineage>
        <taxon>Eukaryota</taxon>
        <taxon>Fungi</taxon>
        <taxon>Dikarya</taxon>
        <taxon>Basidiomycota</taxon>
        <taxon>Agaricomycotina</taxon>
        <taxon>Agaricomycetes</taxon>
        <taxon>Agaricomycetidae</taxon>
        <taxon>Agaricales</taxon>
        <taxon>Marasmiineae</taxon>
        <taxon>Omphalotaceae</taxon>
        <taxon>Marasmiellus</taxon>
    </lineage>
</organism>
<feature type="transmembrane region" description="Helical" evidence="1">
    <location>
        <begin position="307"/>
        <end position="329"/>
    </location>
</feature>
<accession>A0ABR1JFH6</accession>
<keyword evidence="1" id="KW-0472">Membrane</keyword>
<dbReference type="EMBL" id="JBANRG010000061">
    <property type="protein sequence ID" value="KAK7441796.1"/>
    <property type="molecule type" value="Genomic_DNA"/>
</dbReference>
<feature type="transmembrane region" description="Helical" evidence="1">
    <location>
        <begin position="202"/>
        <end position="223"/>
    </location>
</feature>
<keyword evidence="1" id="KW-0812">Transmembrane</keyword>
<keyword evidence="4" id="KW-1185">Reference proteome</keyword>
<keyword evidence="1" id="KW-1133">Transmembrane helix</keyword>
<name>A0ABR1JFH6_9AGAR</name>
<proteinExistence type="predicted"/>
<reference evidence="3 4" key="1">
    <citation type="submission" date="2024-01" db="EMBL/GenBank/DDBJ databases">
        <title>A draft genome for the cacao thread blight pathogen Marasmiellus scandens.</title>
        <authorList>
            <person name="Baruah I.K."/>
            <person name="Leung J."/>
            <person name="Bukari Y."/>
            <person name="Amoako-Attah I."/>
            <person name="Meinhardt L.W."/>
            <person name="Bailey B.A."/>
            <person name="Cohen S.P."/>
        </authorList>
    </citation>
    <scope>NUCLEOTIDE SEQUENCE [LARGE SCALE GENOMIC DNA]</scope>
    <source>
        <strain evidence="3 4">GH-19</strain>
    </source>
</reference>
<feature type="transmembrane region" description="Helical" evidence="1">
    <location>
        <begin position="281"/>
        <end position="301"/>
    </location>
</feature>
<dbReference type="Proteomes" id="UP001498398">
    <property type="component" value="Unassembled WGS sequence"/>
</dbReference>
<evidence type="ECO:0000256" key="1">
    <source>
        <dbReference type="SAM" id="Phobius"/>
    </source>
</evidence>
<comment type="caution">
    <text evidence="3">The sequence shown here is derived from an EMBL/GenBank/DDBJ whole genome shotgun (WGS) entry which is preliminary data.</text>
</comment>
<gene>
    <name evidence="3" type="ORF">VKT23_009182</name>
    <name evidence="2" type="ORF">VKT23_016458</name>
</gene>
<dbReference type="EMBL" id="JBANRG010000015">
    <property type="protein sequence ID" value="KAK7460461.1"/>
    <property type="molecule type" value="Genomic_DNA"/>
</dbReference>
<evidence type="ECO:0000313" key="3">
    <source>
        <dbReference type="EMBL" id="KAK7460461.1"/>
    </source>
</evidence>
<feature type="transmembrane region" description="Helical" evidence="1">
    <location>
        <begin position="176"/>
        <end position="196"/>
    </location>
</feature>